<evidence type="ECO:0000259" key="1">
    <source>
        <dbReference type="Pfam" id="PF09423"/>
    </source>
</evidence>
<dbReference type="Gene3D" id="3.60.21.70">
    <property type="entry name" value="PhoD-like phosphatase"/>
    <property type="match status" value="1"/>
</dbReference>
<dbReference type="InterPro" id="IPR052900">
    <property type="entry name" value="Phospholipid_Metab_Enz"/>
</dbReference>
<sequence length="442" mass="49981">MGFEHTAHPDNRNWRTLAEMRRRYALWRSDENLRRAHRSHPFFMVWDNHDLTTLGENQLSVPDVNVPRTVTIEDTMRAFWEWTPTRPTKGDASGEWLLVDDHSYPEPETLKYIYRSLRIGDLVEIWAMDAQSGLPEYEIDHDHSHVGSSSLLGCKQYEWLVDGLQAAEKRGTSWKFVLNQAWFTTNGVPDPLESRGVPHLGISRWTDFQSERELLIEQMKTVSNVVMVTGDAHGNLASDVVPDTALEEGYDAGPIGYSDRHGAEPGNLRAGALRRAPQGEHRRQSVAVEFAASSMGRGGVDDTLAKELPDMVKDAGQTVIDLLSDDDRAVLPEELLDGDDDRAAVIALTRVAEAGFLRANYACQYLDWVDHGYGILDVTRERVVAEFWWQDKRTPDSAEILGQQLVVWGEEDTSVDPPRFPHQIDPVNHHGFVVRPTPRTDL</sequence>
<dbReference type="KEGG" id="cmd:B841_06660"/>
<evidence type="ECO:0000313" key="3">
    <source>
        <dbReference type="Proteomes" id="UP000015388"/>
    </source>
</evidence>
<dbReference type="PANTHER" id="PTHR43606:SF2">
    <property type="entry name" value="ALKALINE PHOSPHATASE FAMILY PROTEIN (AFU_ORTHOLOGUE AFUA_5G03860)"/>
    <property type="match status" value="1"/>
</dbReference>
<keyword evidence="3" id="KW-1185">Reference proteome</keyword>
<gene>
    <name evidence="2" type="ORF">B841_06660</name>
</gene>
<dbReference type="SUPFAM" id="SSF56300">
    <property type="entry name" value="Metallo-dependent phosphatases"/>
    <property type="match status" value="1"/>
</dbReference>
<name>S5T2G9_9CORY</name>
<protein>
    <submittedName>
        <fullName evidence="2">Alkaline phosphatase</fullName>
    </submittedName>
</protein>
<dbReference type="AlphaFoldDB" id="S5T2G9"/>
<organism evidence="2 3">
    <name type="scientific">Corynebacterium maris DSM 45190</name>
    <dbReference type="NCBI Taxonomy" id="1224163"/>
    <lineage>
        <taxon>Bacteria</taxon>
        <taxon>Bacillati</taxon>
        <taxon>Actinomycetota</taxon>
        <taxon>Actinomycetes</taxon>
        <taxon>Mycobacteriales</taxon>
        <taxon>Corynebacteriaceae</taxon>
        <taxon>Corynebacterium</taxon>
    </lineage>
</organism>
<evidence type="ECO:0000313" key="2">
    <source>
        <dbReference type="EMBL" id="AGS34805.1"/>
    </source>
</evidence>
<dbReference type="Pfam" id="PF09423">
    <property type="entry name" value="PhoD"/>
    <property type="match status" value="1"/>
</dbReference>
<feature type="domain" description="PhoD-like phosphatase metallophosphatase" evidence="1">
    <location>
        <begin position="9"/>
        <end position="305"/>
    </location>
</feature>
<dbReference type="PANTHER" id="PTHR43606">
    <property type="entry name" value="PHOSPHATASE, PUTATIVE (AFU_ORTHOLOGUE AFUA_6G08710)-RELATED"/>
    <property type="match status" value="1"/>
</dbReference>
<accession>S5T2G9</accession>
<dbReference type="STRING" id="1224163.B841_06660"/>
<dbReference type="InterPro" id="IPR018946">
    <property type="entry name" value="PhoD-like_MPP"/>
</dbReference>
<proteinExistence type="predicted"/>
<dbReference type="Proteomes" id="UP000015388">
    <property type="component" value="Chromosome"/>
</dbReference>
<dbReference type="HOGENOM" id="CLU_619254_0_0_11"/>
<reference evidence="2 3" key="1">
    <citation type="submission" date="2012-11" db="EMBL/GenBank/DDBJ databases">
        <title>The complete genome sequence of Corynebacterium maris Coryn-1 (=DSM 45190).</title>
        <authorList>
            <person name="Schaffert L."/>
            <person name="Albersmeier A."/>
            <person name="Kalinowski J."/>
            <person name="Ruckert C."/>
        </authorList>
    </citation>
    <scope>NUCLEOTIDE SEQUENCE [LARGE SCALE GENOMIC DNA]</scope>
    <source>
        <strain evidence="3">Coryn-1</strain>
    </source>
</reference>
<dbReference type="eggNOG" id="COG3540">
    <property type="taxonomic scope" value="Bacteria"/>
</dbReference>
<dbReference type="PATRIC" id="fig|1224163.3.peg.1339"/>
<dbReference type="InterPro" id="IPR029052">
    <property type="entry name" value="Metallo-depent_PP-like"/>
</dbReference>
<dbReference type="EMBL" id="CP003924">
    <property type="protein sequence ID" value="AGS34805.1"/>
    <property type="molecule type" value="Genomic_DNA"/>
</dbReference>
<dbReference type="InterPro" id="IPR038607">
    <property type="entry name" value="PhoD-like_sf"/>
</dbReference>